<organism evidence="2 3">
    <name type="scientific">Pleionea mediterranea</name>
    <dbReference type="NCBI Taxonomy" id="523701"/>
    <lineage>
        <taxon>Bacteria</taxon>
        <taxon>Pseudomonadati</taxon>
        <taxon>Pseudomonadota</taxon>
        <taxon>Gammaproteobacteria</taxon>
        <taxon>Oceanospirillales</taxon>
        <taxon>Pleioneaceae</taxon>
        <taxon>Pleionea</taxon>
    </lineage>
</organism>
<proteinExistence type="predicted"/>
<sequence length="67" mass="7760">MGVKITLGMIIVIFAYVINMIYLHKVSSLRCPKCRKPVMTKADFPDESLIGMKSYEKCYFCRHALEK</sequence>
<evidence type="ECO:0000256" key="1">
    <source>
        <dbReference type="SAM" id="Phobius"/>
    </source>
</evidence>
<keyword evidence="1" id="KW-0472">Membrane</keyword>
<evidence type="ECO:0000313" key="3">
    <source>
        <dbReference type="Proteomes" id="UP000245790"/>
    </source>
</evidence>
<reference evidence="2 3" key="1">
    <citation type="submission" date="2018-05" db="EMBL/GenBank/DDBJ databases">
        <title>Genomic Encyclopedia of Type Strains, Phase IV (KMG-IV): sequencing the most valuable type-strain genomes for metagenomic binning, comparative biology and taxonomic classification.</title>
        <authorList>
            <person name="Goeker M."/>
        </authorList>
    </citation>
    <scope>NUCLEOTIDE SEQUENCE [LARGE SCALE GENOMIC DNA]</scope>
    <source>
        <strain evidence="2 3">DSM 25350</strain>
    </source>
</reference>
<evidence type="ECO:0000313" key="2">
    <source>
        <dbReference type="EMBL" id="PWK51878.1"/>
    </source>
</evidence>
<comment type="caution">
    <text evidence="2">The sequence shown here is derived from an EMBL/GenBank/DDBJ whole genome shotgun (WGS) entry which is preliminary data.</text>
</comment>
<keyword evidence="3" id="KW-1185">Reference proteome</keyword>
<dbReference type="AlphaFoldDB" id="A0A316FT02"/>
<gene>
    <name evidence="2" type="ORF">C8D97_105194</name>
</gene>
<protein>
    <submittedName>
        <fullName evidence="2">Uncharacterized protein</fullName>
    </submittedName>
</protein>
<dbReference type="Proteomes" id="UP000245790">
    <property type="component" value="Unassembled WGS sequence"/>
</dbReference>
<keyword evidence="1" id="KW-1133">Transmembrane helix</keyword>
<accession>A0A316FT02</accession>
<feature type="transmembrane region" description="Helical" evidence="1">
    <location>
        <begin position="6"/>
        <end position="23"/>
    </location>
</feature>
<keyword evidence="1" id="KW-0812">Transmembrane</keyword>
<name>A0A316FT02_9GAMM</name>
<dbReference type="EMBL" id="QGGU01000005">
    <property type="protein sequence ID" value="PWK51878.1"/>
    <property type="molecule type" value="Genomic_DNA"/>
</dbReference>